<organism evidence="2 3">
    <name type="scientific">Brevibacillus centrosporus</name>
    <dbReference type="NCBI Taxonomy" id="54910"/>
    <lineage>
        <taxon>Bacteria</taxon>
        <taxon>Bacillati</taxon>
        <taxon>Bacillota</taxon>
        <taxon>Bacilli</taxon>
        <taxon>Bacillales</taxon>
        <taxon>Paenibacillaceae</taxon>
        <taxon>Brevibacillus</taxon>
    </lineage>
</organism>
<dbReference type="AlphaFoldDB" id="A0A1I3X453"/>
<name>A0A1I3X453_9BACL</name>
<dbReference type="SUPFAM" id="SSF55729">
    <property type="entry name" value="Acyl-CoA N-acyltransferases (Nat)"/>
    <property type="match status" value="1"/>
</dbReference>
<dbReference type="CDD" id="cd04301">
    <property type="entry name" value="NAT_SF"/>
    <property type="match status" value="1"/>
</dbReference>
<evidence type="ECO:0000313" key="2">
    <source>
        <dbReference type="EMBL" id="SFK14363.1"/>
    </source>
</evidence>
<evidence type="ECO:0000313" key="3">
    <source>
        <dbReference type="Proteomes" id="UP000198915"/>
    </source>
</evidence>
<dbReference type="Proteomes" id="UP000198915">
    <property type="component" value="Unassembled WGS sequence"/>
</dbReference>
<dbReference type="STRING" id="1884381.SAMN05518846_10954"/>
<dbReference type="Gene3D" id="3.40.630.30">
    <property type="match status" value="1"/>
</dbReference>
<gene>
    <name evidence="2" type="ORF">SAMN05518846_10954</name>
</gene>
<dbReference type="InterPro" id="IPR000182">
    <property type="entry name" value="GNAT_dom"/>
</dbReference>
<dbReference type="GO" id="GO:0016747">
    <property type="term" value="F:acyltransferase activity, transferring groups other than amino-acyl groups"/>
    <property type="evidence" value="ECO:0007669"/>
    <property type="project" value="InterPro"/>
</dbReference>
<sequence length="184" mass="21601">MDVITTDHWDEVLWREAEPIYYAAFPEHGRKSKAIIRNMFQKQLCQLHLAKSEGEFVAMAITGTVEASRAIIIDYFAVRADLRSKGIGSVFLERLKEWAKADGDYTILLIEVEAEDTRTNAERAKFWEKAGFHSTEYVHKYIWVPEPYRAMYYQLDPKPISTKGEHLFSFITRFHRESFSKREQ</sequence>
<dbReference type="EMBL" id="FORT01000009">
    <property type="protein sequence ID" value="SFK14363.1"/>
    <property type="molecule type" value="Genomic_DNA"/>
</dbReference>
<feature type="domain" description="N-acetyltransferase" evidence="1">
    <location>
        <begin position="4"/>
        <end position="158"/>
    </location>
</feature>
<evidence type="ECO:0000259" key="1">
    <source>
        <dbReference type="PROSITE" id="PS51186"/>
    </source>
</evidence>
<dbReference type="RefSeq" id="WP_092270427.1">
    <property type="nucleotide sequence ID" value="NZ_FORT01000009.1"/>
</dbReference>
<dbReference type="Pfam" id="PF00583">
    <property type="entry name" value="Acetyltransf_1"/>
    <property type="match status" value="1"/>
</dbReference>
<protein>
    <submittedName>
        <fullName evidence="2">Acetyltransferase (GNAT) family protein</fullName>
    </submittedName>
</protein>
<proteinExistence type="predicted"/>
<keyword evidence="2" id="KW-0808">Transferase</keyword>
<dbReference type="PROSITE" id="PS51186">
    <property type="entry name" value="GNAT"/>
    <property type="match status" value="1"/>
</dbReference>
<dbReference type="InterPro" id="IPR016181">
    <property type="entry name" value="Acyl_CoA_acyltransferase"/>
</dbReference>
<reference evidence="3" key="1">
    <citation type="submission" date="2016-10" db="EMBL/GenBank/DDBJ databases">
        <authorList>
            <person name="Varghese N."/>
            <person name="Submissions S."/>
        </authorList>
    </citation>
    <scope>NUCLEOTIDE SEQUENCE [LARGE SCALE GENOMIC DNA]</scope>
    <source>
        <strain evidence="3">OK042</strain>
    </source>
</reference>
<accession>A0A1I3X453</accession>
<keyword evidence="3" id="KW-1185">Reference proteome</keyword>